<name>A0A9Q9EM91_9PEZI</name>
<evidence type="ECO:0000256" key="3">
    <source>
        <dbReference type="ARBA" id="ARBA00023002"/>
    </source>
</evidence>
<dbReference type="InterPro" id="IPR036291">
    <property type="entry name" value="NAD(P)-bd_dom_sf"/>
</dbReference>
<sequence>MGAIPSKPAEPPLTEHNVDDRSGKVFIITGATSGIGFELASILYAKNATVYIFARSKSKILDTISKLRSTYPGATGRLESIIVDFNDLATIKPATEEFLAKENSLDVLWNNAGIMIRPKGSKTEQGYEAQLGVNALAQFLSAKLLTPRLVETAKQSPKGSVRIVWVSSSAAANFAPDGGVDMSKLTAPANGEYSQWQHYGISKAAAILQSHEYSRQYTSSKGISSIALDPGNLDTGLYQNMPKW</sequence>
<evidence type="ECO:0000313" key="5">
    <source>
        <dbReference type="Proteomes" id="UP001056384"/>
    </source>
</evidence>
<accession>A0A9Q9EM91</accession>
<dbReference type="Gene3D" id="3.40.50.720">
    <property type="entry name" value="NAD(P)-binding Rossmann-like Domain"/>
    <property type="match status" value="1"/>
</dbReference>
<gene>
    <name evidence="4" type="ORF">Slin15195_G091040</name>
</gene>
<evidence type="ECO:0000256" key="2">
    <source>
        <dbReference type="ARBA" id="ARBA00022857"/>
    </source>
</evidence>
<dbReference type="GO" id="GO:0016491">
    <property type="term" value="F:oxidoreductase activity"/>
    <property type="evidence" value="ECO:0007669"/>
    <property type="project" value="UniProtKB-KW"/>
</dbReference>
<protein>
    <submittedName>
        <fullName evidence="4">Short-chain dehydrogenase/reductase SDR, NAD(P)-binding domain superfamily</fullName>
    </submittedName>
</protein>
<evidence type="ECO:0000313" key="4">
    <source>
        <dbReference type="EMBL" id="USW55785.1"/>
    </source>
</evidence>
<dbReference type="Proteomes" id="UP001056384">
    <property type="component" value="Chromosome 7"/>
</dbReference>
<dbReference type="PANTHER" id="PTHR24320">
    <property type="entry name" value="RETINOL DEHYDROGENASE"/>
    <property type="match status" value="1"/>
</dbReference>
<keyword evidence="3" id="KW-0560">Oxidoreductase</keyword>
<dbReference type="AlphaFoldDB" id="A0A9Q9EM91"/>
<evidence type="ECO:0000256" key="1">
    <source>
        <dbReference type="ARBA" id="ARBA00006484"/>
    </source>
</evidence>
<dbReference type="Pfam" id="PF00106">
    <property type="entry name" value="adh_short"/>
    <property type="match status" value="1"/>
</dbReference>
<dbReference type="PRINTS" id="PR00081">
    <property type="entry name" value="GDHRDH"/>
</dbReference>
<dbReference type="SUPFAM" id="SSF51735">
    <property type="entry name" value="NAD(P)-binding Rossmann-fold domains"/>
    <property type="match status" value="1"/>
</dbReference>
<organism evidence="4 5">
    <name type="scientific">Septoria linicola</name>
    <dbReference type="NCBI Taxonomy" id="215465"/>
    <lineage>
        <taxon>Eukaryota</taxon>
        <taxon>Fungi</taxon>
        <taxon>Dikarya</taxon>
        <taxon>Ascomycota</taxon>
        <taxon>Pezizomycotina</taxon>
        <taxon>Dothideomycetes</taxon>
        <taxon>Dothideomycetidae</taxon>
        <taxon>Mycosphaerellales</taxon>
        <taxon>Mycosphaerellaceae</taxon>
        <taxon>Septoria</taxon>
    </lineage>
</organism>
<comment type="similarity">
    <text evidence="1">Belongs to the short-chain dehydrogenases/reductases (SDR) family.</text>
</comment>
<proteinExistence type="inferred from homology"/>
<dbReference type="PANTHER" id="PTHR24320:SF236">
    <property type="entry name" value="SHORT-CHAIN DEHYDROGENASE-RELATED"/>
    <property type="match status" value="1"/>
</dbReference>
<dbReference type="InterPro" id="IPR002347">
    <property type="entry name" value="SDR_fam"/>
</dbReference>
<keyword evidence="2" id="KW-0521">NADP</keyword>
<keyword evidence="5" id="KW-1185">Reference proteome</keyword>
<reference evidence="4" key="1">
    <citation type="submission" date="2022-06" db="EMBL/GenBank/DDBJ databases">
        <title>Complete genome sequences of two strains of the flax pathogen Septoria linicola.</title>
        <authorList>
            <person name="Lapalu N."/>
            <person name="Simon A."/>
            <person name="Demenou B."/>
            <person name="Paumier D."/>
            <person name="Guillot M.-P."/>
            <person name="Gout L."/>
            <person name="Valade R."/>
        </authorList>
    </citation>
    <scope>NUCLEOTIDE SEQUENCE</scope>
    <source>
        <strain evidence="4">SE15195</strain>
    </source>
</reference>
<dbReference type="EMBL" id="CP099424">
    <property type="protein sequence ID" value="USW55785.1"/>
    <property type="molecule type" value="Genomic_DNA"/>
</dbReference>